<comment type="caution">
    <text evidence="1">The sequence shown here is derived from an EMBL/GenBank/DDBJ whole genome shotgun (WGS) entry which is preliminary data.</text>
</comment>
<accession>A0A9P8LQG8</accession>
<organism evidence="1 2">
    <name type="scientific">Spironucleus salmonicida</name>
    <dbReference type="NCBI Taxonomy" id="348837"/>
    <lineage>
        <taxon>Eukaryota</taxon>
        <taxon>Metamonada</taxon>
        <taxon>Diplomonadida</taxon>
        <taxon>Hexamitidae</taxon>
        <taxon>Hexamitinae</taxon>
        <taxon>Spironucleus</taxon>
    </lineage>
</organism>
<dbReference type="RefSeq" id="XP_067763081.1">
    <property type="nucleotide sequence ID" value="XM_067910325.1"/>
</dbReference>
<proteinExistence type="predicted"/>
<evidence type="ECO:0000313" key="2">
    <source>
        <dbReference type="Proteomes" id="UP000018208"/>
    </source>
</evidence>
<dbReference type="AlphaFoldDB" id="A0A9P8LQG8"/>
<evidence type="ECO:0000313" key="1">
    <source>
        <dbReference type="EMBL" id="KAH0572308.1"/>
    </source>
</evidence>
<keyword evidence="2" id="KW-1185">Reference proteome</keyword>
<name>A0A9P8LQG8_9EUKA</name>
<reference evidence="1 2" key="1">
    <citation type="journal article" date="2014" name="PLoS Genet.">
        <title>The Genome of Spironucleus salmonicida Highlights a Fish Pathogen Adapted to Fluctuating Environments.</title>
        <authorList>
            <person name="Xu F."/>
            <person name="Jerlstrom-Hultqvist J."/>
            <person name="Einarsson E."/>
            <person name="Astvaldsson A."/>
            <person name="Svard S.G."/>
            <person name="Andersson J.O."/>
        </authorList>
    </citation>
    <scope>NUCLEOTIDE SEQUENCE [LARGE SCALE GENOMIC DNA]</scope>
    <source>
        <strain evidence="1 2">ATCC 50377</strain>
    </source>
</reference>
<gene>
    <name evidence="1" type="ORF">SS50377_26518</name>
</gene>
<dbReference type="EMBL" id="AUWU02000006">
    <property type="protein sequence ID" value="KAH0572308.1"/>
    <property type="molecule type" value="Genomic_DNA"/>
</dbReference>
<dbReference type="KEGG" id="ssao:94300541"/>
<dbReference type="GeneID" id="94300541"/>
<dbReference type="Proteomes" id="UP000018208">
    <property type="component" value="Unassembled WGS sequence"/>
</dbReference>
<sequence>MLPYNLQKLYRVLPIKDKLSATILISKYYNSINAIKQTSILAEKLIKNKQILLNQEQLERLSGFPLALKFQ</sequence>
<protein>
    <submittedName>
        <fullName evidence="1">Uncharacterized protein</fullName>
    </submittedName>
</protein>